<protein>
    <recommendedName>
        <fullName evidence="4">Flagellar protein FlgN</fullName>
    </recommendedName>
</protein>
<reference evidence="2 3" key="1">
    <citation type="submission" date="2018-06" db="EMBL/GenBank/DDBJ databases">
        <title>Extensive metabolic versatility and redundancy in microbially diverse, dynamic hydrothermal sediments.</title>
        <authorList>
            <person name="Dombrowski N."/>
            <person name="Teske A."/>
            <person name="Baker B.J."/>
        </authorList>
    </citation>
    <scope>NUCLEOTIDE SEQUENCE [LARGE SCALE GENOMIC DNA]</scope>
    <source>
        <strain evidence="2">B3_G15</strain>
    </source>
</reference>
<dbReference type="Gene3D" id="1.20.58.300">
    <property type="entry name" value="FlgN-like"/>
    <property type="match status" value="1"/>
</dbReference>
<evidence type="ECO:0000313" key="2">
    <source>
        <dbReference type="EMBL" id="RLE12423.1"/>
    </source>
</evidence>
<dbReference type="InterPro" id="IPR036679">
    <property type="entry name" value="FlgN-like_sf"/>
</dbReference>
<name>A0A662DDP1_UNCAE</name>
<dbReference type="AlphaFoldDB" id="A0A662DDP1"/>
<dbReference type="EMBL" id="QMQA01000166">
    <property type="protein sequence ID" value="RLE12423.1"/>
    <property type="molecule type" value="Genomic_DNA"/>
</dbReference>
<evidence type="ECO:0000256" key="1">
    <source>
        <dbReference type="ARBA" id="ARBA00022795"/>
    </source>
</evidence>
<organism evidence="2 3">
    <name type="scientific">Aerophobetes bacterium</name>
    <dbReference type="NCBI Taxonomy" id="2030807"/>
    <lineage>
        <taxon>Bacteria</taxon>
        <taxon>Candidatus Aerophobota</taxon>
    </lineage>
</organism>
<accession>A0A662DDP1</accession>
<sequence length="163" mass="18231">MEKRLGKLISNLDLQIRKHKSLLSMLNKKLDAVVSQDWKKLQELVEESNPLLAQIRSLEDERVKIVNEIAGDGSISISQLVSMFETDKNDILVRKANELSRIVKEIESLVVQIDTLLKVSLEVIDYTVALLSGNGSSGVLYGTGGREEKSERNIYPLVLNIKA</sequence>
<dbReference type="SUPFAM" id="SSF140566">
    <property type="entry name" value="FlgN-like"/>
    <property type="match status" value="1"/>
</dbReference>
<evidence type="ECO:0000313" key="3">
    <source>
        <dbReference type="Proteomes" id="UP000280417"/>
    </source>
</evidence>
<proteinExistence type="predicted"/>
<dbReference type="Proteomes" id="UP000280417">
    <property type="component" value="Unassembled WGS sequence"/>
</dbReference>
<dbReference type="InterPro" id="IPR007809">
    <property type="entry name" value="FlgN-like"/>
</dbReference>
<keyword evidence="1" id="KW-1005">Bacterial flagellum biogenesis</keyword>
<comment type="caution">
    <text evidence="2">The sequence shown here is derived from an EMBL/GenBank/DDBJ whole genome shotgun (WGS) entry which is preliminary data.</text>
</comment>
<dbReference type="Pfam" id="PF05130">
    <property type="entry name" value="FlgN"/>
    <property type="match status" value="1"/>
</dbReference>
<dbReference type="GO" id="GO:0044780">
    <property type="term" value="P:bacterial-type flagellum assembly"/>
    <property type="evidence" value="ECO:0007669"/>
    <property type="project" value="InterPro"/>
</dbReference>
<gene>
    <name evidence="2" type="ORF">DRJ04_06215</name>
</gene>
<evidence type="ECO:0008006" key="4">
    <source>
        <dbReference type="Google" id="ProtNLM"/>
    </source>
</evidence>